<feature type="domain" description="Histidine kinase" evidence="4">
    <location>
        <begin position="17"/>
        <end position="103"/>
    </location>
</feature>
<comment type="caution">
    <text evidence="6">The sequence shown here is derived from an EMBL/GenBank/DDBJ whole genome shotgun (WGS) entry which is preliminary data.</text>
</comment>
<keyword evidence="2 6" id="KW-0418">Kinase</keyword>
<sequence>MSQVSETQVPFLMVNTLRSLTREITSNIIKHASATEVTVSLTLSEDMLRLEFLDNGHGFETEDVDRGAGLDNMEERVRTIGGTIQFRRLPKGMRINVSLPLDVYTRSEMAQAAM</sequence>
<dbReference type="CDD" id="cd16917">
    <property type="entry name" value="HATPase_UhpB-NarQ-NarX-like"/>
    <property type="match status" value="1"/>
</dbReference>
<dbReference type="InterPro" id="IPR005467">
    <property type="entry name" value="His_kinase_dom"/>
</dbReference>
<dbReference type="Proteomes" id="UP001596353">
    <property type="component" value="Unassembled WGS sequence"/>
</dbReference>
<proteinExistence type="predicted"/>
<dbReference type="PANTHER" id="PTHR24421">
    <property type="entry name" value="NITRATE/NITRITE SENSOR PROTEIN NARX-RELATED"/>
    <property type="match status" value="1"/>
</dbReference>
<dbReference type="PROSITE" id="PS50109">
    <property type="entry name" value="HIS_KIN"/>
    <property type="match status" value="1"/>
</dbReference>
<dbReference type="EMBL" id="JBHSWG010000004">
    <property type="protein sequence ID" value="MFC6762197.1"/>
    <property type="molecule type" value="Genomic_DNA"/>
</dbReference>
<dbReference type="InterPro" id="IPR003594">
    <property type="entry name" value="HATPase_dom"/>
</dbReference>
<protein>
    <submittedName>
        <fullName evidence="6">Sensor histidine kinase</fullName>
    </submittedName>
</protein>
<name>A0ABW2B9C6_9RHOB</name>
<dbReference type="Pfam" id="PF02518">
    <property type="entry name" value="HATPase_c"/>
    <property type="match status" value="1"/>
</dbReference>
<keyword evidence="1" id="KW-0808">Transferase</keyword>
<organism evidence="6 7">
    <name type="scientific">Sulfitobacter porphyrae</name>
    <dbReference type="NCBI Taxonomy" id="1246864"/>
    <lineage>
        <taxon>Bacteria</taxon>
        <taxon>Pseudomonadati</taxon>
        <taxon>Pseudomonadota</taxon>
        <taxon>Alphaproteobacteria</taxon>
        <taxon>Rhodobacterales</taxon>
        <taxon>Roseobacteraceae</taxon>
        <taxon>Sulfitobacter</taxon>
    </lineage>
</organism>
<evidence type="ECO:0000313" key="7">
    <source>
        <dbReference type="Proteomes" id="UP001596353"/>
    </source>
</evidence>
<evidence type="ECO:0000256" key="2">
    <source>
        <dbReference type="ARBA" id="ARBA00022777"/>
    </source>
</evidence>
<accession>A0ABW2B9C6</accession>
<evidence type="ECO:0000259" key="4">
    <source>
        <dbReference type="PROSITE" id="PS50109"/>
    </source>
</evidence>
<gene>
    <name evidence="5" type="ORF">ACFQFQ_25950</name>
    <name evidence="6" type="ORF">ACFQFQ_26075</name>
</gene>
<reference evidence="7" key="2">
    <citation type="journal article" date="2019" name="Int. J. Syst. Evol. Microbiol.">
        <title>The Global Catalogue of Microorganisms (GCM) 10K type strain sequencing project: providing services to taxonomists for standard genome sequencing and annotation.</title>
        <authorList>
            <consortium name="The Broad Institute Genomics Platform"/>
            <consortium name="The Broad Institute Genome Sequencing Center for Infectious Disease"/>
            <person name="Wu L."/>
            <person name="Ma J."/>
        </authorList>
    </citation>
    <scope>NUCLEOTIDE SEQUENCE [LARGE SCALE GENOMIC DNA]</scope>
    <source>
        <strain evidence="7">CCUG 66188</strain>
    </source>
</reference>
<evidence type="ECO:0000256" key="1">
    <source>
        <dbReference type="ARBA" id="ARBA00022679"/>
    </source>
</evidence>
<keyword evidence="7" id="KW-1185">Reference proteome</keyword>
<dbReference type="GO" id="GO:0016301">
    <property type="term" value="F:kinase activity"/>
    <property type="evidence" value="ECO:0007669"/>
    <property type="project" value="UniProtKB-KW"/>
</dbReference>
<dbReference type="EMBL" id="JBHSWG010000004">
    <property type="protein sequence ID" value="MFC6762176.1"/>
    <property type="molecule type" value="Genomic_DNA"/>
</dbReference>
<keyword evidence="3" id="KW-0902">Two-component regulatory system</keyword>
<reference evidence="6" key="1">
    <citation type="journal article" date="2014" name="Int. J. Syst. Evol. Microbiol.">
        <title>Complete genome of a new Firmicutes species belonging to the dominant human colonic microbiota ('Ruminococcus bicirculans') reveals two chromosomes and a selective capacity to utilize plant glucans.</title>
        <authorList>
            <consortium name="NISC Comparative Sequencing Program"/>
            <person name="Wegmann U."/>
            <person name="Louis P."/>
            <person name="Goesmann A."/>
            <person name="Henrissat B."/>
            <person name="Duncan S.H."/>
            <person name="Flint H.J."/>
        </authorList>
    </citation>
    <scope>NUCLEOTIDE SEQUENCE</scope>
    <source>
        <strain evidence="6">NBRC 109054</strain>
    </source>
</reference>
<dbReference type="InterPro" id="IPR036890">
    <property type="entry name" value="HATPase_C_sf"/>
</dbReference>
<dbReference type="Gene3D" id="3.30.565.10">
    <property type="entry name" value="Histidine kinase-like ATPase, C-terminal domain"/>
    <property type="match status" value="1"/>
</dbReference>
<evidence type="ECO:0000313" key="5">
    <source>
        <dbReference type="EMBL" id="MFC6762176.1"/>
    </source>
</evidence>
<reference evidence="6" key="3">
    <citation type="submission" date="2024-09" db="EMBL/GenBank/DDBJ databases">
        <authorList>
            <person name="Sun Q."/>
            <person name="Mori K."/>
        </authorList>
    </citation>
    <scope>NUCLEOTIDE SEQUENCE</scope>
    <source>
        <strain evidence="6">NBRC 109054</strain>
    </source>
</reference>
<dbReference type="InterPro" id="IPR050482">
    <property type="entry name" value="Sensor_HK_TwoCompSys"/>
</dbReference>
<evidence type="ECO:0000313" key="6">
    <source>
        <dbReference type="EMBL" id="MFC6762197.1"/>
    </source>
</evidence>
<evidence type="ECO:0000256" key="3">
    <source>
        <dbReference type="ARBA" id="ARBA00023012"/>
    </source>
</evidence>
<dbReference type="SUPFAM" id="SSF55874">
    <property type="entry name" value="ATPase domain of HSP90 chaperone/DNA topoisomerase II/histidine kinase"/>
    <property type="match status" value="1"/>
</dbReference>